<feature type="transmembrane region" description="Helical" evidence="1">
    <location>
        <begin position="35"/>
        <end position="52"/>
    </location>
</feature>
<keyword evidence="1" id="KW-0812">Transmembrane</keyword>
<organism evidence="2 3">
    <name type="scientific">Deferribacter autotrophicus</name>
    <dbReference type="NCBI Taxonomy" id="500465"/>
    <lineage>
        <taxon>Bacteria</taxon>
        <taxon>Pseudomonadati</taxon>
        <taxon>Deferribacterota</taxon>
        <taxon>Deferribacteres</taxon>
        <taxon>Deferribacterales</taxon>
        <taxon>Deferribacteraceae</taxon>
        <taxon>Deferribacter</taxon>
    </lineage>
</organism>
<gene>
    <name evidence="2" type="ORF">FHQ18_00180</name>
</gene>
<dbReference type="GO" id="GO:0015661">
    <property type="term" value="F:L-lysine efflux transmembrane transporter activity"/>
    <property type="evidence" value="ECO:0007669"/>
    <property type="project" value="InterPro"/>
</dbReference>
<feature type="transmembrane region" description="Helical" evidence="1">
    <location>
        <begin position="174"/>
        <end position="197"/>
    </location>
</feature>
<keyword evidence="1" id="KW-0472">Membrane</keyword>
<accession>A0A5A8F7F1</accession>
<evidence type="ECO:0000256" key="1">
    <source>
        <dbReference type="SAM" id="Phobius"/>
    </source>
</evidence>
<sequence length="199" mass="21478">MIFLMILSVIAGILTAQFGLLPDFFVMHSDRITDYALYLLLFLIGYGIGRDKESLIKLFTADRYAFLVPIGTIIGTLFGGYVASFFLNLTIRDSLAISAGFGWYSLSAVIIAKLKSADLGSIAFLSNVARELISIILVPFLARYAGPYVSIAPGGATTMDTTLPIIEKYAGESAAVVAFINGFILSALVPVLVPFILKF</sequence>
<name>A0A5A8F7F1_9BACT</name>
<feature type="transmembrane region" description="Helical" evidence="1">
    <location>
        <begin position="95"/>
        <end position="112"/>
    </location>
</feature>
<dbReference type="OrthoDB" id="371078at2"/>
<proteinExistence type="predicted"/>
<dbReference type="Pfam" id="PF03956">
    <property type="entry name" value="Lys_export"/>
    <property type="match status" value="1"/>
</dbReference>
<dbReference type="Proteomes" id="UP000322876">
    <property type="component" value="Unassembled WGS sequence"/>
</dbReference>
<dbReference type="InterPro" id="IPR005642">
    <property type="entry name" value="LysO"/>
</dbReference>
<evidence type="ECO:0000313" key="3">
    <source>
        <dbReference type="Proteomes" id="UP000322876"/>
    </source>
</evidence>
<keyword evidence="3" id="KW-1185">Reference proteome</keyword>
<dbReference type="RefSeq" id="WP_149265150.1">
    <property type="nucleotide sequence ID" value="NZ_VFJB01000001.1"/>
</dbReference>
<protein>
    <submittedName>
        <fullName evidence="2">Lysine exporter LysO family protein</fullName>
    </submittedName>
</protein>
<dbReference type="PANTHER" id="PTHR35804">
    <property type="entry name" value="LYSINE EXPORTER LYSO"/>
    <property type="match status" value="1"/>
</dbReference>
<reference evidence="2 3" key="1">
    <citation type="submission" date="2019-06" db="EMBL/GenBank/DDBJ databases">
        <title>Genomic insights into carbon and energy metabolism of Deferribacter autotrophicus revealed new metabolic traits in the phylum Deferribacteres.</title>
        <authorList>
            <person name="Slobodkin A.I."/>
            <person name="Slobodkina G.B."/>
            <person name="Allioux M."/>
            <person name="Alain K."/>
            <person name="Jebbar M."/>
            <person name="Shadrin V."/>
            <person name="Kublanov I.V."/>
            <person name="Toshchakov S.V."/>
            <person name="Bonch-Osmolovskaya E.A."/>
        </authorList>
    </citation>
    <scope>NUCLEOTIDE SEQUENCE [LARGE SCALE GENOMIC DNA]</scope>
    <source>
        <strain evidence="2 3">SL50</strain>
    </source>
</reference>
<evidence type="ECO:0000313" key="2">
    <source>
        <dbReference type="EMBL" id="KAA0259329.1"/>
    </source>
</evidence>
<dbReference type="AlphaFoldDB" id="A0A5A8F7F1"/>
<comment type="caution">
    <text evidence="2">The sequence shown here is derived from an EMBL/GenBank/DDBJ whole genome shotgun (WGS) entry which is preliminary data.</text>
</comment>
<feature type="transmembrane region" description="Helical" evidence="1">
    <location>
        <begin position="64"/>
        <end position="89"/>
    </location>
</feature>
<dbReference type="PANTHER" id="PTHR35804:SF1">
    <property type="entry name" value="LYSINE EXPORTER LYSO"/>
    <property type="match status" value="1"/>
</dbReference>
<dbReference type="EMBL" id="VFJB01000001">
    <property type="protein sequence ID" value="KAA0259329.1"/>
    <property type="molecule type" value="Genomic_DNA"/>
</dbReference>
<dbReference type="GO" id="GO:0005886">
    <property type="term" value="C:plasma membrane"/>
    <property type="evidence" value="ECO:0007669"/>
    <property type="project" value="TreeGrafter"/>
</dbReference>
<feature type="transmembrane region" description="Helical" evidence="1">
    <location>
        <begin position="132"/>
        <end position="154"/>
    </location>
</feature>
<keyword evidence="1" id="KW-1133">Transmembrane helix</keyword>